<dbReference type="RefSeq" id="WP_106748695.1">
    <property type="nucleotide sequence ID" value="NZ_CP027668.1"/>
</dbReference>
<dbReference type="Proteomes" id="UP000237889">
    <property type="component" value="Chromosome"/>
</dbReference>
<dbReference type="EMBL" id="CP027668">
    <property type="protein sequence ID" value="AVO45354.1"/>
    <property type="molecule type" value="Genomic_DNA"/>
</dbReference>
<gene>
    <name evidence="1" type="ORF">C6569_09945</name>
</gene>
<reference evidence="1 2" key="1">
    <citation type="submission" date="2018-03" db="EMBL/GenBank/DDBJ databases">
        <title>Genome sequencing of Phreatobacter sp.</title>
        <authorList>
            <person name="Kim S.-J."/>
            <person name="Heo J."/>
            <person name="Kwon S.-W."/>
        </authorList>
    </citation>
    <scope>NUCLEOTIDE SEQUENCE [LARGE SCALE GENOMIC DNA]</scope>
    <source>
        <strain evidence="1 2">S-12</strain>
    </source>
</reference>
<evidence type="ECO:0000313" key="1">
    <source>
        <dbReference type="EMBL" id="AVO45354.1"/>
    </source>
</evidence>
<proteinExistence type="predicted"/>
<dbReference type="KEGG" id="phr:C6569_09945"/>
<dbReference type="Pfam" id="PF07310">
    <property type="entry name" value="PAS_5"/>
    <property type="match status" value="1"/>
</dbReference>
<organism evidence="1 2">
    <name type="scientific">Phreatobacter cathodiphilus</name>
    <dbReference type="NCBI Taxonomy" id="1868589"/>
    <lineage>
        <taxon>Bacteria</taxon>
        <taxon>Pseudomonadati</taxon>
        <taxon>Pseudomonadota</taxon>
        <taxon>Alphaproteobacteria</taxon>
        <taxon>Hyphomicrobiales</taxon>
        <taxon>Phreatobacteraceae</taxon>
        <taxon>Phreatobacter</taxon>
    </lineage>
</organism>
<dbReference type="AlphaFoldDB" id="A0A2S0NB08"/>
<evidence type="ECO:0000313" key="2">
    <source>
        <dbReference type="Proteomes" id="UP000237889"/>
    </source>
</evidence>
<protein>
    <submittedName>
        <fullName evidence="1">PAS domain-containing protein</fullName>
    </submittedName>
</protein>
<dbReference type="PIRSF" id="PIRSF031878">
    <property type="entry name" value="UCP031878"/>
    <property type="match status" value="1"/>
</dbReference>
<keyword evidence="2" id="KW-1185">Reference proteome</keyword>
<dbReference type="InterPro" id="IPR009922">
    <property type="entry name" value="DUF1457"/>
</dbReference>
<sequence length="199" mass="20837">MNNAASSTLFAYWDQLRAGRPAPDRAEVDPRAIAPVLGDTFILEAGRDGSLAYRLAGSRACAVFARELKGSDFLDVFSPEARATLIRTLADAMAAPAGLMASLTATSVAGRSVALEAVILPLVHRGRLGGRLIGAISAGDPPYWIGRDDIARIDVEAVRLLWPSWQGTLAMAAAAPVQPAPAAFATRPALRLIHGGNVA</sequence>
<dbReference type="OrthoDB" id="8480244at2"/>
<accession>A0A2S0NB08</accession>
<name>A0A2S0NB08_9HYPH</name>